<dbReference type="InterPro" id="IPR029000">
    <property type="entry name" value="Cyclophilin-like_dom_sf"/>
</dbReference>
<dbReference type="SUPFAM" id="SSF160467">
    <property type="entry name" value="PH0987 N-terminal domain-like"/>
    <property type="match status" value="1"/>
</dbReference>
<dbReference type="InterPro" id="IPR003833">
    <property type="entry name" value="CT_C_D"/>
</dbReference>
<accession>A0ABP3FXC5</accession>
<evidence type="ECO:0000259" key="4">
    <source>
        <dbReference type="SMART" id="SM00796"/>
    </source>
</evidence>
<dbReference type="EMBL" id="BAAADJ010000021">
    <property type="protein sequence ID" value="GAA0329184.1"/>
    <property type="molecule type" value="Genomic_DNA"/>
</dbReference>
<evidence type="ECO:0000313" key="5">
    <source>
        <dbReference type="EMBL" id="GAA0329184.1"/>
    </source>
</evidence>
<comment type="caution">
    <text evidence="5">The sequence shown here is derived from an EMBL/GenBank/DDBJ whole genome shotgun (WGS) entry which is preliminary data.</text>
</comment>
<keyword evidence="2" id="KW-0378">Hydrolase</keyword>
<gene>
    <name evidence="5" type="primary">pxpB</name>
    <name evidence="5" type="ORF">GCM10008967_19600</name>
</gene>
<sequence length="236" mass="26876">MSYRIEPLNEESIIVTFLPQTDASIHKKVQLLNRAIHEQPFNGLIETVPAYHSVTLHFEPIHEDNLSPFQFVKKHLIELLSQSKVDEAYSFRKLKIPVCYDPRLGEDLITLSKELHLTIEEVIQIHSGPLYEVVFIGFSPGFPFLSGLDERIAFPRKSSPRLKIDPGSVGIAGNQTGIYSVETPGGWNIIGKTPITLFESNKPSPSFFKVGDRLKFVPISFDNYTNWKENSWVFEF</sequence>
<organism evidence="5 6">
    <name type="scientific">Bacillus carboniphilus</name>
    <dbReference type="NCBI Taxonomy" id="86663"/>
    <lineage>
        <taxon>Bacteria</taxon>
        <taxon>Bacillati</taxon>
        <taxon>Bacillota</taxon>
        <taxon>Bacilli</taxon>
        <taxon>Bacillales</taxon>
        <taxon>Bacillaceae</taxon>
        <taxon>Bacillus</taxon>
    </lineage>
</organism>
<dbReference type="RefSeq" id="WP_343798629.1">
    <property type="nucleotide sequence ID" value="NZ_BAAADJ010000021.1"/>
</dbReference>
<dbReference type="NCBIfam" id="TIGR00370">
    <property type="entry name" value="5-oxoprolinase subunit PxpB"/>
    <property type="match status" value="1"/>
</dbReference>
<evidence type="ECO:0000313" key="6">
    <source>
        <dbReference type="Proteomes" id="UP001500782"/>
    </source>
</evidence>
<keyword evidence="6" id="KW-1185">Reference proteome</keyword>
<dbReference type="Gene3D" id="3.30.1360.40">
    <property type="match status" value="1"/>
</dbReference>
<dbReference type="PANTHER" id="PTHR34698:SF2">
    <property type="entry name" value="5-OXOPROLINASE SUBUNIT B"/>
    <property type="match status" value="1"/>
</dbReference>
<keyword evidence="3" id="KW-0067">ATP-binding</keyword>
<feature type="domain" description="Carboxyltransferase" evidence="4">
    <location>
        <begin position="3"/>
        <end position="208"/>
    </location>
</feature>
<dbReference type="PANTHER" id="PTHR34698">
    <property type="entry name" value="5-OXOPROLINASE SUBUNIT B"/>
    <property type="match status" value="1"/>
</dbReference>
<dbReference type="Proteomes" id="UP001500782">
    <property type="component" value="Unassembled WGS sequence"/>
</dbReference>
<keyword evidence="1" id="KW-0547">Nucleotide-binding</keyword>
<evidence type="ECO:0000256" key="2">
    <source>
        <dbReference type="ARBA" id="ARBA00022801"/>
    </source>
</evidence>
<evidence type="ECO:0000256" key="1">
    <source>
        <dbReference type="ARBA" id="ARBA00022741"/>
    </source>
</evidence>
<protein>
    <submittedName>
        <fullName evidence="5">5-oxoprolinase subunit PxpB</fullName>
    </submittedName>
</protein>
<dbReference type="Gene3D" id="2.40.100.10">
    <property type="entry name" value="Cyclophilin-like"/>
    <property type="match status" value="1"/>
</dbReference>
<proteinExistence type="predicted"/>
<dbReference type="Pfam" id="PF02682">
    <property type="entry name" value="CT_C_D"/>
    <property type="match status" value="1"/>
</dbReference>
<dbReference type="SUPFAM" id="SSF50891">
    <property type="entry name" value="Cyclophilin-like"/>
    <property type="match status" value="1"/>
</dbReference>
<evidence type="ECO:0000256" key="3">
    <source>
        <dbReference type="ARBA" id="ARBA00022840"/>
    </source>
</evidence>
<dbReference type="InterPro" id="IPR010016">
    <property type="entry name" value="PxpB"/>
</dbReference>
<name>A0ABP3FXC5_9BACI</name>
<reference evidence="6" key="1">
    <citation type="journal article" date="2019" name="Int. J. Syst. Evol. Microbiol.">
        <title>The Global Catalogue of Microorganisms (GCM) 10K type strain sequencing project: providing services to taxonomists for standard genome sequencing and annotation.</title>
        <authorList>
            <consortium name="The Broad Institute Genomics Platform"/>
            <consortium name="The Broad Institute Genome Sequencing Center for Infectious Disease"/>
            <person name="Wu L."/>
            <person name="Ma J."/>
        </authorList>
    </citation>
    <scope>NUCLEOTIDE SEQUENCE [LARGE SCALE GENOMIC DNA]</scope>
    <source>
        <strain evidence="6">JCM 9731</strain>
    </source>
</reference>
<dbReference type="SMART" id="SM00796">
    <property type="entry name" value="AHS1"/>
    <property type="match status" value="1"/>
</dbReference>